<sequence>MNPILPSQILSLKTLNGSHFLLPPTPVFHPFIQGQVNI</sequence>
<comment type="caution">
    <text evidence="1">The sequence shown here is derived from an EMBL/GenBank/DDBJ whole genome shotgun (WGS) entry which is preliminary data.</text>
</comment>
<evidence type="ECO:0000313" key="2">
    <source>
        <dbReference type="Proteomes" id="UP000593577"/>
    </source>
</evidence>
<keyword evidence="2" id="KW-1185">Reference proteome</keyword>
<dbReference type="EMBL" id="JABFAA010000010">
    <property type="protein sequence ID" value="MBA0694415.1"/>
    <property type="molecule type" value="Genomic_DNA"/>
</dbReference>
<organism evidence="1 2">
    <name type="scientific">Gossypium aridum</name>
    <name type="common">American cotton</name>
    <name type="synonym">Erioxylum aridum</name>
    <dbReference type="NCBI Taxonomy" id="34290"/>
    <lineage>
        <taxon>Eukaryota</taxon>
        <taxon>Viridiplantae</taxon>
        <taxon>Streptophyta</taxon>
        <taxon>Embryophyta</taxon>
        <taxon>Tracheophyta</taxon>
        <taxon>Spermatophyta</taxon>
        <taxon>Magnoliopsida</taxon>
        <taxon>eudicotyledons</taxon>
        <taxon>Gunneridae</taxon>
        <taxon>Pentapetalae</taxon>
        <taxon>rosids</taxon>
        <taxon>malvids</taxon>
        <taxon>Malvales</taxon>
        <taxon>Malvaceae</taxon>
        <taxon>Malvoideae</taxon>
        <taxon>Gossypium</taxon>
    </lineage>
</organism>
<feature type="non-terminal residue" evidence="1">
    <location>
        <position position="38"/>
    </location>
</feature>
<name>A0A7J8Y4B2_GOSAI</name>
<protein>
    <submittedName>
        <fullName evidence="1">Uncharacterized protein</fullName>
    </submittedName>
</protein>
<reference evidence="1 2" key="1">
    <citation type="journal article" date="2019" name="Genome Biol. Evol.">
        <title>Insights into the evolution of the New World diploid cottons (Gossypium, subgenus Houzingenia) based on genome sequencing.</title>
        <authorList>
            <person name="Grover C.E."/>
            <person name="Arick M.A. 2nd"/>
            <person name="Thrash A."/>
            <person name="Conover J.L."/>
            <person name="Sanders W.S."/>
            <person name="Peterson D.G."/>
            <person name="Frelichowski J.E."/>
            <person name="Scheffler J.A."/>
            <person name="Scheffler B.E."/>
            <person name="Wendel J.F."/>
        </authorList>
    </citation>
    <scope>NUCLEOTIDE SEQUENCE [LARGE SCALE GENOMIC DNA]</scope>
    <source>
        <strain evidence="1">185</strain>
        <tissue evidence="1">Leaf</tissue>
    </source>
</reference>
<evidence type="ECO:0000313" key="1">
    <source>
        <dbReference type="EMBL" id="MBA0694415.1"/>
    </source>
</evidence>
<dbReference type="Proteomes" id="UP000593577">
    <property type="component" value="Unassembled WGS sequence"/>
</dbReference>
<proteinExistence type="predicted"/>
<accession>A0A7J8Y4B2</accession>
<dbReference type="AlphaFoldDB" id="A0A7J8Y4B2"/>
<gene>
    <name evidence="1" type="ORF">Goari_004715</name>
</gene>